<evidence type="ECO:0008006" key="3">
    <source>
        <dbReference type="Google" id="ProtNLM"/>
    </source>
</evidence>
<keyword evidence="2" id="KW-1185">Reference proteome</keyword>
<gene>
    <name evidence="1" type="ORF">CEXT_329771</name>
</gene>
<evidence type="ECO:0000313" key="2">
    <source>
        <dbReference type="Proteomes" id="UP001054945"/>
    </source>
</evidence>
<accession>A0AAV4MPF1</accession>
<dbReference type="AlphaFoldDB" id="A0AAV4MPF1"/>
<proteinExistence type="predicted"/>
<dbReference type="EMBL" id="BPLR01020055">
    <property type="protein sequence ID" value="GIX74311.1"/>
    <property type="molecule type" value="Genomic_DNA"/>
</dbReference>
<name>A0AAV4MPF1_CAEEX</name>
<dbReference type="Proteomes" id="UP001054945">
    <property type="component" value="Unassembled WGS sequence"/>
</dbReference>
<sequence>MINSPLLAVHWRRIREKFRSPNDVIQLAVVGSQHQRISQKRERSEGETIEPMLRPRQLAAGEKVYVRPKYRPRVVYLRQICLRVKAYEMVKAYETDVSSGGMKCCYRDPFQIKGCKRDAHICILY</sequence>
<organism evidence="1 2">
    <name type="scientific">Caerostris extrusa</name>
    <name type="common">Bark spider</name>
    <name type="synonym">Caerostris bankana</name>
    <dbReference type="NCBI Taxonomy" id="172846"/>
    <lineage>
        <taxon>Eukaryota</taxon>
        <taxon>Metazoa</taxon>
        <taxon>Ecdysozoa</taxon>
        <taxon>Arthropoda</taxon>
        <taxon>Chelicerata</taxon>
        <taxon>Arachnida</taxon>
        <taxon>Araneae</taxon>
        <taxon>Araneomorphae</taxon>
        <taxon>Entelegynae</taxon>
        <taxon>Araneoidea</taxon>
        <taxon>Araneidae</taxon>
        <taxon>Caerostris</taxon>
    </lineage>
</organism>
<comment type="caution">
    <text evidence="1">The sequence shown here is derived from an EMBL/GenBank/DDBJ whole genome shotgun (WGS) entry which is preliminary data.</text>
</comment>
<reference evidence="1 2" key="1">
    <citation type="submission" date="2021-06" db="EMBL/GenBank/DDBJ databases">
        <title>Caerostris extrusa draft genome.</title>
        <authorList>
            <person name="Kono N."/>
            <person name="Arakawa K."/>
        </authorList>
    </citation>
    <scope>NUCLEOTIDE SEQUENCE [LARGE SCALE GENOMIC DNA]</scope>
</reference>
<evidence type="ECO:0000313" key="1">
    <source>
        <dbReference type="EMBL" id="GIX74311.1"/>
    </source>
</evidence>
<protein>
    <recommendedName>
        <fullName evidence="3">PilZ domain-containing protein</fullName>
    </recommendedName>
</protein>